<evidence type="ECO:0000256" key="9">
    <source>
        <dbReference type="ARBA" id="ARBA00022840"/>
    </source>
</evidence>
<evidence type="ECO:0000256" key="12">
    <source>
        <dbReference type="HAMAP-Rule" id="MF_00041"/>
    </source>
</evidence>
<reference evidence="17 18" key="1">
    <citation type="submission" date="2019-04" db="EMBL/GenBank/DDBJ databases">
        <title>Sulfurimonas crateris sp. nov. a facultative anaerobic sulfur-oxidizing chemolithautotrophic bacterium isolated from a terrestrial mud vulcano.</title>
        <authorList>
            <person name="Ratnikova N.M."/>
            <person name="Slobodkin A.I."/>
            <person name="Merkel A.Y."/>
            <person name="Novikov A."/>
            <person name="Bonch-Osmolovskaya E.A."/>
            <person name="Slobodkina G.B."/>
        </authorList>
    </citation>
    <scope>NUCLEOTIDE SEQUENCE [LARGE SCALE GENOMIC DNA]</scope>
    <source>
        <strain evidence="17 18">SN118</strain>
    </source>
</reference>
<dbReference type="InterPro" id="IPR024909">
    <property type="entry name" value="Cys-tRNA/MSH_ligase"/>
</dbReference>
<feature type="binding site" evidence="12">
    <location>
        <position position="238"/>
    </location>
    <ligand>
        <name>Zn(2+)</name>
        <dbReference type="ChEBI" id="CHEBI:29105"/>
    </ligand>
</feature>
<dbReference type="InterPro" id="IPR015273">
    <property type="entry name" value="Cys-tRNA-synt_Ia_DALR"/>
</dbReference>
<feature type="binding site" evidence="12">
    <location>
        <position position="242"/>
    </location>
    <ligand>
        <name>Zn(2+)</name>
        <dbReference type="ChEBI" id="CHEBI:29105"/>
    </ligand>
</feature>
<feature type="coiled-coil region" evidence="13">
    <location>
        <begin position="414"/>
        <end position="441"/>
    </location>
</feature>
<evidence type="ECO:0000256" key="10">
    <source>
        <dbReference type="ARBA" id="ARBA00022917"/>
    </source>
</evidence>
<dbReference type="GO" id="GO:0004817">
    <property type="term" value="F:cysteine-tRNA ligase activity"/>
    <property type="evidence" value="ECO:0007669"/>
    <property type="project" value="UniProtKB-UniRule"/>
</dbReference>
<comment type="subcellular location">
    <subcellularLocation>
        <location evidence="1 12">Cytoplasm</location>
    </subcellularLocation>
</comment>
<dbReference type="RefSeq" id="WP_137013094.1">
    <property type="nucleotide sequence ID" value="NZ_SZPX01000004.1"/>
</dbReference>
<keyword evidence="4 12" id="KW-0963">Cytoplasm</keyword>
<dbReference type="InterPro" id="IPR014729">
    <property type="entry name" value="Rossmann-like_a/b/a_fold"/>
</dbReference>
<dbReference type="Gene3D" id="3.40.50.620">
    <property type="entry name" value="HUPs"/>
    <property type="match status" value="1"/>
</dbReference>
<dbReference type="PRINTS" id="PR00983">
    <property type="entry name" value="TRNASYNTHCYS"/>
</dbReference>
<dbReference type="NCBIfam" id="TIGR00435">
    <property type="entry name" value="cysS"/>
    <property type="match status" value="1"/>
</dbReference>
<dbReference type="GO" id="GO:0008270">
    <property type="term" value="F:zinc ion binding"/>
    <property type="evidence" value="ECO:0007669"/>
    <property type="project" value="UniProtKB-UniRule"/>
</dbReference>
<dbReference type="HAMAP" id="MF_00041">
    <property type="entry name" value="Cys_tRNA_synth"/>
    <property type="match status" value="1"/>
</dbReference>
<dbReference type="PANTHER" id="PTHR10890">
    <property type="entry name" value="CYSTEINYL-TRNA SYNTHETASE"/>
    <property type="match status" value="1"/>
</dbReference>
<evidence type="ECO:0000256" key="5">
    <source>
        <dbReference type="ARBA" id="ARBA00022598"/>
    </source>
</evidence>
<evidence type="ECO:0000313" key="17">
    <source>
        <dbReference type="EMBL" id="TKI69495.1"/>
    </source>
</evidence>
<evidence type="ECO:0000256" key="2">
    <source>
        <dbReference type="ARBA" id="ARBA00005594"/>
    </source>
</evidence>
<evidence type="ECO:0000259" key="15">
    <source>
        <dbReference type="Pfam" id="PF09190"/>
    </source>
</evidence>
<keyword evidence="10 12" id="KW-0648">Protein biosynthesis</keyword>
<dbReference type="Pfam" id="PF23493">
    <property type="entry name" value="CysS_C"/>
    <property type="match status" value="1"/>
</dbReference>
<dbReference type="CDD" id="cd00672">
    <property type="entry name" value="CysRS_core"/>
    <property type="match status" value="1"/>
</dbReference>
<evidence type="ECO:0000259" key="16">
    <source>
        <dbReference type="Pfam" id="PF23493"/>
    </source>
</evidence>
<dbReference type="Pfam" id="PF01406">
    <property type="entry name" value="tRNA-synt_1e"/>
    <property type="match status" value="1"/>
</dbReference>
<dbReference type="GO" id="GO:0006423">
    <property type="term" value="P:cysteinyl-tRNA aminoacylation"/>
    <property type="evidence" value="ECO:0007669"/>
    <property type="project" value="UniProtKB-UniRule"/>
</dbReference>
<evidence type="ECO:0000256" key="3">
    <source>
        <dbReference type="ARBA" id="ARBA00011245"/>
    </source>
</evidence>
<feature type="domain" description="tRNA synthetases class I catalytic" evidence="14">
    <location>
        <begin position="16"/>
        <end position="317"/>
    </location>
</feature>
<dbReference type="InterPro" id="IPR009080">
    <property type="entry name" value="tRNAsynth_Ia_anticodon-bd"/>
</dbReference>
<protein>
    <recommendedName>
        <fullName evidence="12">Cysteine--tRNA ligase</fullName>
        <ecNumber evidence="12">6.1.1.16</ecNumber>
    </recommendedName>
    <alternativeName>
        <fullName evidence="12">Cysteinyl-tRNA synthetase</fullName>
        <shortName evidence="12">CysRS</shortName>
    </alternativeName>
</protein>
<dbReference type="PANTHER" id="PTHR10890:SF3">
    <property type="entry name" value="CYSTEINE--TRNA LIGASE, CYTOPLASMIC"/>
    <property type="match status" value="1"/>
</dbReference>
<sequence length="466" mass="53327">MTIYDSVQKTKREFIPQESDKVSLYVCGPTVYDDAHLGHAKSALVFDLLTRVLKAEGYDVTYARNITDIDDKIINKASQNGKEIKEITDFYTEAYHKEMEKLGVKRPDLEPKATESLEAMFELIQKLIDSNHAYKTEDGDVYFDTSSDSEYLKLSCRIQDEDDKKQRVESSSQKKNSADFALWKSVKDDSVTFDSPFGRGRPGWHLECSAMIEKHLAHKGRKFAVDIHGGGADLLFPHHENEAAQTRCATDHALANYWMHNGFVNIDGEKMSKSLGNSFFLKDALKVYDGEVLRFYLLSTHYRSNFNFNEDDLLASKKRLDKIYRLKKRLFGLTHNNEKTEFQENLLKALNDDLNISAALALIDEMLSHANETLDAAGKHKELKRDTLSNLAYIEEVLGFGVKNPYEYFQWGVNEETKAKIETLIKQRDEAKKAKDFATSDNIRDEILSFGVSLMDTPQGTFWERV</sequence>
<comment type="similarity">
    <text evidence="2 12">Belongs to the class-I aminoacyl-tRNA synthetase family.</text>
</comment>
<evidence type="ECO:0000256" key="8">
    <source>
        <dbReference type="ARBA" id="ARBA00022833"/>
    </source>
</evidence>
<keyword evidence="18" id="KW-1185">Reference proteome</keyword>
<accession>A0A4U2Z6J8</accession>
<feature type="short sequence motif" description="'HIGH' region" evidence="12">
    <location>
        <begin position="29"/>
        <end position="39"/>
    </location>
</feature>
<comment type="subunit">
    <text evidence="3 12">Monomer.</text>
</comment>
<feature type="domain" description="Cysteinyl-tRNA ligase anticodon binding" evidence="16">
    <location>
        <begin position="417"/>
        <end position="463"/>
    </location>
</feature>
<evidence type="ECO:0000256" key="11">
    <source>
        <dbReference type="ARBA" id="ARBA00023146"/>
    </source>
</evidence>
<feature type="short sequence motif" description="'KMSKS' region" evidence="12">
    <location>
        <begin position="270"/>
        <end position="274"/>
    </location>
</feature>
<evidence type="ECO:0000256" key="6">
    <source>
        <dbReference type="ARBA" id="ARBA00022723"/>
    </source>
</evidence>
<keyword evidence="11 12" id="KW-0030">Aminoacyl-tRNA synthetase</keyword>
<dbReference type="Gene3D" id="1.20.120.1910">
    <property type="entry name" value="Cysteine-tRNA ligase, C-terminal anti-codon recognition domain"/>
    <property type="match status" value="1"/>
</dbReference>
<feature type="binding site" evidence="12">
    <location>
        <position position="208"/>
    </location>
    <ligand>
        <name>Zn(2+)</name>
        <dbReference type="ChEBI" id="CHEBI:29105"/>
    </ligand>
</feature>
<evidence type="ECO:0000256" key="1">
    <source>
        <dbReference type="ARBA" id="ARBA00004496"/>
    </source>
</evidence>
<evidence type="ECO:0000256" key="7">
    <source>
        <dbReference type="ARBA" id="ARBA00022741"/>
    </source>
</evidence>
<feature type="domain" description="Cysteinyl-tRNA synthetase class Ia DALR" evidence="15">
    <location>
        <begin position="348"/>
        <end position="400"/>
    </location>
</feature>
<dbReference type="InterPro" id="IPR056411">
    <property type="entry name" value="CysS_C"/>
</dbReference>
<dbReference type="InterPro" id="IPR032678">
    <property type="entry name" value="tRNA-synt_1_cat_dom"/>
</dbReference>
<dbReference type="GO" id="GO:0005524">
    <property type="term" value="F:ATP binding"/>
    <property type="evidence" value="ECO:0007669"/>
    <property type="project" value="UniProtKB-UniRule"/>
</dbReference>
<gene>
    <name evidence="12" type="primary">cysS</name>
    <name evidence="17" type="ORF">FCU45_05420</name>
</gene>
<dbReference type="EMBL" id="SZPX01000004">
    <property type="protein sequence ID" value="TKI69495.1"/>
    <property type="molecule type" value="Genomic_DNA"/>
</dbReference>
<evidence type="ECO:0000256" key="13">
    <source>
        <dbReference type="SAM" id="Coils"/>
    </source>
</evidence>
<evidence type="ECO:0000256" key="4">
    <source>
        <dbReference type="ARBA" id="ARBA00022490"/>
    </source>
</evidence>
<dbReference type="InterPro" id="IPR015803">
    <property type="entry name" value="Cys-tRNA-ligase"/>
</dbReference>
<evidence type="ECO:0000313" key="18">
    <source>
        <dbReference type="Proteomes" id="UP000309561"/>
    </source>
</evidence>
<dbReference type="SUPFAM" id="SSF47323">
    <property type="entry name" value="Anticodon-binding domain of a subclass of class I aminoacyl-tRNA synthetases"/>
    <property type="match status" value="1"/>
</dbReference>
<evidence type="ECO:0000259" key="14">
    <source>
        <dbReference type="Pfam" id="PF01406"/>
    </source>
</evidence>
<dbReference type="GO" id="GO:0005829">
    <property type="term" value="C:cytosol"/>
    <property type="evidence" value="ECO:0007669"/>
    <property type="project" value="TreeGrafter"/>
</dbReference>
<dbReference type="Proteomes" id="UP000309561">
    <property type="component" value="Unassembled WGS sequence"/>
</dbReference>
<dbReference type="EC" id="6.1.1.16" evidence="12"/>
<keyword evidence="8 12" id="KW-0862">Zinc</keyword>
<keyword evidence="7 12" id="KW-0547">Nucleotide-binding</keyword>
<keyword evidence="9 12" id="KW-0067">ATP-binding</keyword>
<feature type="binding site" evidence="12">
    <location>
        <position position="273"/>
    </location>
    <ligand>
        <name>ATP</name>
        <dbReference type="ChEBI" id="CHEBI:30616"/>
    </ligand>
</feature>
<proteinExistence type="inferred from homology"/>
<comment type="cofactor">
    <cofactor evidence="12">
        <name>Zn(2+)</name>
        <dbReference type="ChEBI" id="CHEBI:29105"/>
    </cofactor>
    <text evidence="12">Binds 1 zinc ion per subunit.</text>
</comment>
<organism evidence="17 18">
    <name type="scientific">Sulfurimonas crateris</name>
    <dbReference type="NCBI Taxonomy" id="2574727"/>
    <lineage>
        <taxon>Bacteria</taxon>
        <taxon>Pseudomonadati</taxon>
        <taxon>Campylobacterota</taxon>
        <taxon>Epsilonproteobacteria</taxon>
        <taxon>Campylobacterales</taxon>
        <taxon>Sulfurimonadaceae</taxon>
        <taxon>Sulfurimonas</taxon>
    </lineage>
</organism>
<dbReference type="AlphaFoldDB" id="A0A4U2Z6J8"/>
<name>A0A4U2Z6J8_9BACT</name>
<comment type="catalytic activity">
    <reaction evidence="12">
        <text>tRNA(Cys) + L-cysteine + ATP = L-cysteinyl-tRNA(Cys) + AMP + diphosphate</text>
        <dbReference type="Rhea" id="RHEA:17773"/>
        <dbReference type="Rhea" id="RHEA-COMP:9661"/>
        <dbReference type="Rhea" id="RHEA-COMP:9679"/>
        <dbReference type="ChEBI" id="CHEBI:30616"/>
        <dbReference type="ChEBI" id="CHEBI:33019"/>
        <dbReference type="ChEBI" id="CHEBI:35235"/>
        <dbReference type="ChEBI" id="CHEBI:78442"/>
        <dbReference type="ChEBI" id="CHEBI:78517"/>
        <dbReference type="ChEBI" id="CHEBI:456215"/>
        <dbReference type="EC" id="6.1.1.16"/>
    </reaction>
</comment>
<dbReference type="Pfam" id="PF09190">
    <property type="entry name" value="DALR_2"/>
    <property type="match status" value="1"/>
</dbReference>
<feature type="binding site" evidence="12">
    <location>
        <position position="27"/>
    </location>
    <ligand>
        <name>Zn(2+)</name>
        <dbReference type="ChEBI" id="CHEBI:29105"/>
    </ligand>
</feature>
<keyword evidence="5 12" id="KW-0436">Ligase</keyword>
<comment type="caution">
    <text evidence="17">The sequence shown here is derived from an EMBL/GenBank/DDBJ whole genome shotgun (WGS) entry which is preliminary data.</text>
</comment>
<dbReference type="SUPFAM" id="SSF52374">
    <property type="entry name" value="Nucleotidylyl transferase"/>
    <property type="match status" value="1"/>
</dbReference>
<keyword evidence="13" id="KW-0175">Coiled coil</keyword>
<keyword evidence="6 12" id="KW-0479">Metal-binding</keyword>
<dbReference type="OrthoDB" id="9815130at2"/>